<evidence type="ECO:0000313" key="1">
    <source>
        <dbReference type="EMBL" id="RCI72197.1"/>
    </source>
</evidence>
<evidence type="ECO:0000313" key="2">
    <source>
        <dbReference type="Proteomes" id="UP000253594"/>
    </source>
</evidence>
<organism evidence="1 2">
    <name type="scientific">Pseudomonas aeruginosa</name>
    <dbReference type="NCBI Taxonomy" id="287"/>
    <lineage>
        <taxon>Bacteria</taxon>
        <taxon>Pseudomonadati</taxon>
        <taxon>Pseudomonadota</taxon>
        <taxon>Gammaproteobacteria</taxon>
        <taxon>Pseudomonadales</taxon>
        <taxon>Pseudomonadaceae</taxon>
        <taxon>Pseudomonas</taxon>
    </lineage>
</organism>
<accession>A0A367M402</accession>
<sequence>MSTCFEELIMEENSTEKKIKLATNELQEKHSKNIEKYKQAIKVIEKILDSALLNLIEIEQKGSNASQQDSASNQHNSENLQIELRKKRILFESKLTFSERQIYEFAKRII</sequence>
<comment type="caution">
    <text evidence="1">The sequence shown here is derived from an EMBL/GenBank/DDBJ whole genome shotgun (WGS) entry which is preliminary data.</text>
</comment>
<dbReference type="Proteomes" id="UP000253594">
    <property type="component" value="Unassembled WGS sequence"/>
</dbReference>
<reference evidence="1 2" key="1">
    <citation type="submission" date="2018-07" db="EMBL/GenBank/DDBJ databases">
        <title>Mechanisms of high-level aminoglycoside resistance among Gram-negative pathogens in Brazil.</title>
        <authorList>
            <person name="Ballaben A.S."/>
            <person name="Darini A.L.C."/>
            <person name="Doi Y."/>
        </authorList>
    </citation>
    <scope>NUCLEOTIDE SEQUENCE [LARGE SCALE GENOMIC DNA]</scope>
    <source>
        <strain evidence="1 2">B2-305</strain>
    </source>
</reference>
<proteinExistence type="predicted"/>
<gene>
    <name evidence="1" type="ORF">DT376_25040</name>
</gene>
<dbReference type="AlphaFoldDB" id="A0A367M402"/>
<name>A0A367M402_PSEAI</name>
<protein>
    <submittedName>
        <fullName evidence="1">Uncharacterized protein</fullName>
    </submittedName>
</protein>
<dbReference type="EMBL" id="QORE01001048">
    <property type="protein sequence ID" value="RCI72197.1"/>
    <property type="molecule type" value="Genomic_DNA"/>
</dbReference>